<dbReference type="STRING" id="490189.SAMN02927903_00423"/>
<keyword evidence="1" id="KW-0732">Signal</keyword>
<proteinExistence type="predicted"/>
<evidence type="ECO:0008006" key="4">
    <source>
        <dbReference type="Google" id="ProtNLM"/>
    </source>
</evidence>
<evidence type="ECO:0000313" key="2">
    <source>
        <dbReference type="EMBL" id="SCX91437.1"/>
    </source>
</evidence>
<dbReference type="EMBL" id="FMVF01000002">
    <property type="protein sequence ID" value="SCX91437.1"/>
    <property type="molecule type" value="Genomic_DNA"/>
</dbReference>
<organism evidence="2 3">
    <name type="scientific">Flavobacterium caeni</name>
    <dbReference type="NCBI Taxonomy" id="490189"/>
    <lineage>
        <taxon>Bacteria</taxon>
        <taxon>Pseudomonadati</taxon>
        <taxon>Bacteroidota</taxon>
        <taxon>Flavobacteriia</taxon>
        <taxon>Flavobacteriales</taxon>
        <taxon>Flavobacteriaceae</taxon>
        <taxon>Flavobacterium</taxon>
    </lineage>
</organism>
<gene>
    <name evidence="2" type="ORF">SAMN02927903_00423</name>
</gene>
<evidence type="ECO:0000313" key="3">
    <source>
        <dbReference type="Proteomes" id="UP000199354"/>
    </source>
</evidence>
<accession>A0A1G5BMY5</accession>
<evidence type="ECO:0000256" key="1">
    <source>
        <dbReference type="SAM" id="SignalP"/>
    </source>
</evidence>
<name>A0A1G5BMY5_9FLAO</name>
<protein>
    <recommendedName>
        <fullName evidence="4">PXPV repeat-containing protein</fullName>
    </recommendedName>
</protein>
<reference evidence="2 3" key="1">
    <citation type="submission" date="2016-10" db="EMBL/GenBank/DDBJ databases">
        <authorList>
            <person name="de Groot N.N."/>
        </authorList>
    </citation>
    <scope>NUCLEOTIDE SEQUENCE [LARGE SCALE GENOMIC DNA]</scope>
    <source>
        <strain evidence="2 3">CGMCC 1.7031</strain>
    </source>
</reference>
<dbReference type="RefSeq" id="WP_139149563.1">
    <property type="nucleotide sequence ID" value="NZ_FMVF01000002.1"/>
</dbReference>
<feature type="chain" id="PRO_5011769221" description="PXPV repeat-containing protein" evidence="1">
    <location>
        <begin position="23"/>
        <end position="100"/>
    </location>
</feature>
<dbReference type="Proteomes" id="UP000199354">
    <property type="component" value="Unassembled WGS sequence"/>
</dbReference>
<keyword evidence="3" id="KW-1185">Reference proteome</keyword>
<dbReference type="AlphaFoldDB" id="A0A1G5BMY5"/>
<feature type="signal peptide" evidence="1">
    <location>
        <begin position="1"/>
        <end position="22"/>
    </location>
</feature>
<sequence>MKTLQTATVLLFTLFAALPTQAQVSVNVSLGIPLPVPVAVYEPVHVVHAPVYVAPRRVVVHRPVYVERPTRVVYVKDRHPKYKHKYHRGHKRHHKHGCDD</sequence>